<dbReference type="CDD" id="cd00371">
    <property type="entry name" value="HMA"/>
    <property type="match status" value="1"/>
</dbReference>
<dbReference type="GO" id="GO:0016020">
    <property type="term" value="C:membrane"/>
    <property type="evidence" value="ECO:0007669"/>
    <property type="project" value="UniProtKB-SubCell"/>
</dbReference>
<organism evidence="4 5">
    <name type="scientific">Forsythia ovata</name>
    <dbReference type="NCBI Taxonomy" id="205694"/>
    <lineage>
        <taxon>Eukaryota</taxon>
        <taxon>Viridiplantae</taxon>
        <taxon>Streptophyta</taxon>
        <taxon>Embryophyta</taxon>
        <taxon>Tracheophyta</taxon>
        <taxon>Spermatophyta</taxon>
        <taxon>Magnoliopsida</taxon>
        <taxon>eudicotyledons</taxon>
        <taxon>Gunneridae</taxon>
        <taxon>Pentapetalae</taxon>
        <taxon>asterids</taxon>
        <taxon>lamiids</taxon>
        <taxon>Lamiales</taxon>
        <taxon>Oleaceae</taxon>
        <taxon>Forsythieae</taxon>
        <taxon>Forsythia</taxon>
    </lineage>
</organism>
<comment type="caution">
    <text evidence="4">The sequence shown here is derived from an EMBL/GenBank/DDBJ whole genome shotgun (WGS) entry which is preliminary data.</text>
</comment>
<evidence type="ECO:0000256" key="2">
    <source>
        <dbReference type="ARBA" id="ARBA00022723"/>
    </source>
</evidence>
<accession>A0ABD1WVH8</accession>
<dbReference type="Pfam" id="PF00403">
    <property type="entry name" value="HMA"/>
    <property type="match status" value="1"/>
</dbReference>
<protein>
    <submittedName>
        <fullName evidence="4">Heavy metal-associated isoprenylated plant protein 19</fullName>
    </submittedName>
</protein>
<dbReference type="GO" id="GO:0046872">
    <property type="term" value="F:metal ion binding"/>
    <property type="evidence" value="ECO:0007669"/>
    <property type="project" value="UniProtKB-KW"/>
</dbReference>
<dbReference type="Gene3D" id="3.30.70.100">
    <property type="match status" value="1"/>
</dbReference>
<evidence type="ECO:0000259" key="3">
    <source>
        <dbReference type="PROSITE" id="PS50846"/>
    </source>
</evidence>
<dbReference type="PROSITE" id="PS50846">
    <property type="entry name" value="HMA_2"/>
    <property type="match status" value="1"/>
</dbReference>
<dbReference type="InterPro" id="IPR036163">
    <property type="entry name" value="HMA_dom_sf"/>
</dbReference>
<name>A0ABD1WVH8_9LAMI</name>
<evidence type="ECO:0000313" key="5">
    <source>
        <dbReference type="Proteomes" id="UP001604277"/>
    </source>
</evidence>
<evidence type="ECO:0000313" key="4">
    <source>
        <dbReference type="EMBL" id="KAL2552290.1"/>
    </source>
</evidence>
<dbReference type="Proteomes" id="UP001604277">
    <property type="component" value="Unassembled WGS sequence"/>
</dbReference>
<proteinExistence type="predicted"/>
<keyword evidence="2" id="KW-0479">Metal-binding</keyword>
<comment type="subcellular location">
    <subcellularLocation>
        <location evidence="1">Membrane</location>
        <topology evidence="1">Peripheral membrane protein</topology>
    </subcellularLocation>
</comment>
<evidence type="ECO:0000256" key="1">
    <source>
        <dbReference type="ARBA" id="ARBA00004170"/>
    </source>
</evidence>
<dbReference type="AlphaFoldDB" id="A0ABD1WVH8"/>
<feature type="domain" description="HMA" evidence="3">
    <location>
        <begin position="13"/>
        <end position="77"/>
    </location>
</feature>
<keyword evidence="5" id="KW-1185">Reference proteome</keyword>
<gene>
    <name evidence="4" type="ORF">Fot_05909</name>
</gene>
<sequence length="197" mass="22536">MADKKKKIKVDKVVVAEFKISMHCNACERSVAKAISRIKGVEKFVTDMKNHKVVVTGKINPMKVVKKVKKKTGKKMEFVDIDKEDKKRMEMAPQLPTKKDKQPRPLIDSQGGKNIIKFEGDHNSPSPQFYFDFLSIFFNNVLQPPEYELRSTLSDLSLEYFGELSSPLAMAHYPMVLRSRIGKDSISRSTPWAPFLE</sequence>
<dbReference type="PANTHER" id="PTHR22814">
    <property type="entry name" value="COPPER TRANSPORT PROTEIN ATOX1-RELATED"/>
    <property type="match status" value="1"/>
</dbReference>
<dbReference type="SUPFAM" id="SSF55008">
    <property type="entry name" value="HMA, heavy metal-associated domain"/>
    <property type="match status" value="1"/>
</dbReference>
<dbReference type="EMBL" id="JBFOLJ010000002">
    <property type="protein sequence ID" value="KAL2552290.1"/>
    <property type="molecule type" value="Genomic_DNA"/>
</dbReference>
<dbReference type="PANTHER" id="PTHR22814:SF311">
    <property type="entry name" value="OS04G0502000 PROTEIN"/>
    <property type="match status" value="1"/>
</dbReference>
<dbReference type="InterPro" id="IPR006121">
    <property type="entry name" value="HMA_dom"/>
</dbReference>
<dbReference type="GO" id="GO:0009626">
    <property type="term" value="P:plant-type hypersensitive response"/>
    <property type="evidence" value="ECO:0007669"/>
    <property type="project" value="UniProtKB-KW"/>
</dbReference>
<reference evidence="5" key="1">
    <citation type="submission" date="2024-07" db="EMBL/GenBank/DDBJ databases">
        <title>Two chromosome-level genome assemblies of Korean endemic species Abeliophyllum distichum and Forsythia ovata (Oleaceae).</title>
        <authorList>
            <person name="Jang H."/>
        </authorList>
    </citation>
    <scope>NUCLEOTIDE SEQUENCE [LARGE SCALE GENOMIC DNA]</scope>
</reference>